<organism evidence="1 2">
    <name type="scientific">Salibacter halophilus</name>
    <dbReference type="NCBI Taxonomy" id="1803916"/>
    <lineage>
        <taxon>Bacteria</taxon>
        <taxon>Pseudomonadati</taxon>
        <taxon>Bacteroidota</taxon>
        <taxon>Flavobacteriia</taxon>
        <taxon>Flavobacteriales</taxon>
        <taxon>Salibacteraceae</taxon>
        <taxon>Salibacter</taxon>
    </lineage>
</organism>
<dbReference type="Proteomes" id="UP000435357">
    <property type="component" value="Unassembled WGS sequence"/>
</dbReference>
<reference evidence="1 2" key="1">
    <citation type="submission" date="2019-09" db="EMBL/GenBank/DDBJ databases">
        <title>Genomes of Cryomorphaceae.</title>
        <authorList>
            <person name="Bowman J.P."/>
        </authorList>
    </citation>
    <scope>NUCLEOTIDE SEQUENCE [LARGE SCALE GENOMIC DNA]</scope>
    <source>
        <strain evidence="1 2">KCTC 52047</strain>
    </source>
</reference>
<dbReference type="AlphaFoldDB" id="A0A6N6M4D0"/>
<dbReference type="RefSeq" id="WP_151167357.1">
    <property type="nucleotide sequence ID" value="NZ_WACR01000005.1"/>
</dbReference>
<keyword evidence="2" id="KW-1185">Reference proteome</keyword>
<protein>
    <submittedName>
        <fullName evidence="1">Uncharacterized protein</fullName>
    </submittedName>
</protein>
<proteinExistence type="predicted"/>
<dbReference type="EMBL" id="WACR01000005">
    <property type="protein sequence ID" value="KAB1064321.1"/>
    <property type="molecule type" value="Genomic_DNA"/>
</dbReference>
<comment type="caution">
    <text evidence="1">The sequence shown here is derived from an EMBL/GenBank/DDBJ whole genome shotgun (WGS) entry which is preliminary data.</text>
</comment>
<gene>
    <name evidence="1" type="ORF">F3059_06365</name>
</gene>
<evidence type="ECO:0000313" key="2">
    <source>
        <dbReference type="Proteomes" id="UP000435357"/>
    </source>
</evidence>
<sequence>MSTAKELKIERDKIVKGLELAYERLVKYKRQINSPLIIEKDGKIIELDPYEAPDKVKYKRGLE</sequence>
<evidence type="ECO:0000313" key="1">
    <source>
        <dbReference type="EMBL" id="KAB1064321.1"/>
    </source>
</evidence>
<dbReference type="OrthoDB" id="886830at2"/>
<accession>A0A6N6M4D0</accession>
<name>A0A6N6M4D0_9FLAO</name>